<evidence type="ECO:0000256" key="2">
    <source>
        <dbReference type="ARBA" id="ARBA00022723"/>
    </source>
</evidence>
<dbReference type="GO" id="GO:0006508">
    <property type="term" value="P:proteolysis"/>
    <property type="evidence" value="ECO:0007669"/>
    <property type="project" value="UniProtKB-KW"/>
</dbReference>
<dbReference type="InterPro" id="IPR051458">
    <property type="entry name" value="Cyt/Met_Dipeptidase"/>
</dbReference>
<dbReference type="GO" id="GO:0046872">
    <property type="term" value="F:metal ion binding"/>
    <property type="evidence" value="ECO:0007669"/>
    <property type="project" value="UniProtKB-KW"/>
</dbReference>
<dbReference type="PANTHER" id="PTHR43270">
    <property type="entry name" value="BETA-ALA-HIS DIPEPTIDASE"/>
    <property type="match status" value="1"/>
</dbReference>
<dbReference type="MEROPS" id="M20.005"/>
<evidence type="ECO:0000313" key="4">
    <source>
        <dbReference type="Ensembl" id="ENSPMAP00000009936.1"/>
    </source>
</evidence>
<proteinExistence type="predicted"/>
<dbReference type="Pfam" id="PF01546">
    <property type="entry name" value="Peptidase_M20"/>
    <property type="match status" value="1"/>
</dbReference>
<keyword evidence="2" id="KW-0479">Metal-binding</keyword>
<dbReference type="HOGENOM" id="CLU_1117895_0_0_1"/>
<reference evidence="4" key="2">
    <citation type="submission" date="2025-09" db="UniProtKB">
        <authorList>
            <consortium name="Ensembl"/>
        </authorList>
    </citation>
    <scope>IDENTIFICATION</scope>
</reference>
<dbReference type="PANTHER" id="PTHR43270:SF4">
    <property type="entry name" value="CARNOSINE DIPEPTIDASE 2, ISOFORM A"/>
    <property type="match status" value="1"/>
</dbReference>
<name>S4RXJ5_PETMA</name>
<accession>S4RXJ5</accession>
<dbReference type="GO" id="GO:0016805">
    <property type="term" value="F:dipeptidase activity"/>
    <property type="evidence" value="ECO:0007669"/>
    <property type="project" value="TreeGrafter"/>
</dbReference>
<dbReference type="GeneTree" id="ENSGT00940000156500"/>
<dbReference type="OMA" id="FRASNID"/>
<evidence type="ECO:0000256" key="1">
    <source>
        <dbReference type="ARBA" id="ARBA00022670"/>
    </source>
</evidence>
<dbReference type="InterPro" id="IPR002933">
    <property type="entry name" value="Peptidase_M20"/>
</dbReference>
<reference evidence="4" key="1">
    <citation type="submission" date="2025-08" db="UniProtKB">
        <authorList>
            <consortium name="Ensembl"/>
        </authorList>
    </citation>
    <scope>IDENTIFICATION</scope>
</reference>
<dbReference type="Gene3D" id="3.40.630.10">
    <property type="entry name" value="Zn peptidases"/>
    <property type="match status" value="1"/>
</dbReference>
<evidence type="ECO:0000256" key="3">
    <source>
        <dbReference type="ARBA" id="ARBA00022801"/>
    </source>
</evidence>
<dbReference type="SUPFAM" id="SSF53187">
    <property type="entry name" value="Zn-dependent exopeptidases"/>
    <property type="match status" value="1"/>
</dbReference>
<sequence>ESYMAKLFKHVDATQEQYVQELREWVAVQSVSAFAERRHDMIRMAEMAAERVRSLGGVAELAGVGNLTTPDGEVVQLPPVVLGTFGDDPAKPTVMAYGHLDVQPARKDDGWDSDPYVLTEKDGKLYGRGVSDNKAPVLAWLNSIEAFRSIGQPLPVNLRLVFESLEEVGSMGLAELLARRRHTFLRDVEHMCVSDSEWLSVGVPALSYGLRGNCYFFAEVLCCVTGTNKDLHSETYGGSVHEALGDQI</sequence>
<protein>
    <submittedName>
        <fullName evidence="4">Carnosine dipeptidase 2</fullName>
    </submittedName>
</protein>
<organism evidence="4">
    <name type="scientific">Petromyzon marinus</name>
    <name type="common">Sea lamprey</name>
    <dbReference type="NCBI Taxonomy" id="7757"/>
    <lineage>
        <taxon>Eukaryota</taxon>
        <taxon>Metazoa</taxon>
        <taxon>Chordata</taxon>
        <taxon>Craniata</taxon>
        <taxon>Vertebrata</taxon>
        <taxon>Cyclostomata</taxon>
        <taxon>Hyperoartia</taxon>
        <taxon>Petromyzontiformes</taxon>
        <taxon>Petromyzontidae</taxon>
        <taxon>Petromyzon</taxon>
    </lineage>
</organism>
<keyword evidence="1" id="KW-0645">Protease</keyword>
<dbReference type="STRING" id="7757.ENSPMAP00000009936"/>
<keyword evidence="3" id="KW-0378">Hydrolase</keyword>
<dbReference type="AlphaFoldDB" id="S4RXJ5"/>
<dbReference type="GO" id="GO:0005829">
    <property type="term" value="C:cytosol"/>
    <property type="evidence" value="ECO:0007669"/>
    <property type="project" value="TreeGrafter"/>
</dbReference>
<dbReference type="Ensembl" id="ENSPMAT00000009979.1">
    <property type="protein sequence ID" value="ENSPMAP00000009936.1"/>
    <property type="gene ID" value="ENSPMAG00000009028.1"/>
</dbReference>